<dbReference type="Gene3D" id="2.60.120.590">
    <property type="entry name" value="Alpha-ketoglutarate-dependent dioxygenase AlkB-like"/>
    <property type="match status" value="1"/>
</dbReference>
<evidence type="ECO:0000313" key="3">
    <source>
        <dbReference type="Proteomes" id="UP001497602"/>
    </source>
</evidence>
<dbReference type="PANTHER" id="PTHR31212">
    <property type="entry name" value="ALPHA-KETOGLUTARATE-DEPENDENT DIOXYGENASE ALKB HOMOLOG 3"/>
    <property type="match status" value="1"/>
</dbReference>
<keyword evidence="2" id="KW-0223">Dioxygenase</keyword>
<feature type="domain" description="Fe2OG dioxygenase" evidence="1">
    <location>
        <begin position="104"/>
        <end position="201"/>
    </location>
</feature>
<protein>
    <submittedName>
        <fullName evidence="2">Alkylated DNA repair dioxygenase AlkB</fullName>
    </submittedName>
</protein>
<comment type="caution">
    <text evidence="2">The sequence shown here is derived from an EMBL/GenBank/DDBJ whole genome shotgun (WGS) entry which is preliminary data.</text>
</comment>
<gene>
    <name evidence="2" type="ORF">T190115A13A_200048</name>
</gene>
<dbReference type="PROSITE" id="PS51471">
    <property type="entry name" value="FE2OG_OXY"/>
    <property type="match status" value="1"/>
</dbReference>
<keyword evidence="3" id="KW-1185">Reference proteome</keyword>
<organism evidence="2 3">
    <name type="scientific">Tenacibaculum vairaonense</name>
    <dbReference type="NCBI Taxonomy" id="3137860"/>
    <lineage>
        <taxon>Bacteria</taxon>
        <taxon>Pseudomonadati</taxon>
        <taxon>Bacteroidota</taxon>
        <taxon>Flavobacteriia</taxon>
        <taxon>Flavobacteriales</taxon>
        <taxon>Flavobacteriaceae</taxon>
        <taxon>Tenacibaculum</taxon>
    </lineage>
</organism>
<dbReference type="Pfam" id="PF13532">
    <property type="entry name" value="2OG-FeII_Oxy_2"/>
    <property type="match status" value="1"/>
</dbReference>
<dbReference type="InterPro" id="IPR005123">
    <property type="entry name" value="Oxoglu/Fe-dep_dioxygenase_dom"/>
</dbReference>
<evidence type="ECO:0000259" key="1">
    <source>
        <dbReference type="PROSITE" id="PS51471"/>
    </source>
</evidence>
<name>A0ABP1F7C7_9FLAO</name>
<dbReference type="EMBL" id="CAXJRC010000012">
    <property type="protein sequence ID" value="CAL2106332.1"/>
    <property type="molecule type" value="Genomic_DNA"/>
</dbReference>
<dbReference type="GO" id="GO:0051213">
    <property type="term" value="F:dioxygenase activity"/>
    <property type="evidence" value="ECO:0007669"/>
    <property type="project" value="UniProtKB-KW"/>
</dbReference>
<dbReference type="SUPFAM" id="SSF51197">
    <property type="entry name" value="Clavaminate synthase-like"/>
    <property type="match status" value="1"/>
</dbReference>
<dbReference type="InterPro" id="IPR027450">
    <property type="entry name" value="AlkB-like"/>
</dbReference>
<dbReference type="PANTHER" id="PTHR31212:SF4">
    <property type="entry name" value="ALPHA-KETOGLUTARATE-DEPENDENT DIOXYGENASE ALKB HOMOLOG 3"/>
    <property type="match status" value="1"/>
</dbReference>
<dbReference type="InterPro" id="IPR037151">
    <property type="entry name" value="AlkB-like_sf"/>
</dbReference>
<reference evidence="2 3" key="1">
    <citation type="submission" date="2024-05" db="EMBL/GenBank/DDBJ databases">
        <authorList>
            <person name="Duchaud E."/>
        </authorList>
    </citation>
    <scope>NUCLEOTIDE SEQUENCE [LARGE SCALE GENOMIC DNA]</scope>
    <source>
        <strain evidence="2">Ena-SAMPLE-TAB-13-05-2024-13:56:06:370-140305</strain>
    </source>
</reference>
<dbReference type="Proteomes" id="UP001497602">
    <property type="component" value="Unassembled WGS sequence"/>
</dbReference>
<dbReference type="InterPro" id="IPR032854">
    <property type="entry name" value="ALKBH3"/>
</dbReference>
<keyword evidence="2" id="KW-0560">Oxidoreductase</keyword>
<accession>A0ABP1F7C7</accession>
<sequence length="205" mass="23848">MDLFSQFEASPKNLLPKNGTVVYYGLVLNLEKANWFYEHLLENIEWRNDEAIIFGKRMITKRKVAWYATQPFEYSYSNTTKVALPFTEQLLELKKLVEKQTEETYNSCLLNLYHDGSEGMAWHADGEKDLKKHGAIASLTLGAERKFAFKHKETKEVVSLVLQHGSLLVMKDETQDFWLHRLPPTKKIHRARVNLTFRTIEKGVS</sequence>
<dbReference type="RefSeq" id="WP_348738095.1">
    <property type="nucleotide sequence ID" value="NZ_CAXJRC010000012.1"/>
</dbReference>
<proteinExistence type="predicted"/>
<evidence type="ECO:0000313" key="2">
    <source>
        <dbReference type="EMBL" id="CAL2106332.1"/>
    </source>
</evidence>